<feature type="compositionally biased region" description="Low complexity" evidence="1">
    <location>
        <begin position="1084"/>
        <end position="1097"/>
    </location>
</feature>
<reference evidence="2 3" key="1">
    <citation type="journal article" date="2020" name="J. Phycol.">
        <title>Comparative genome analysis reveals Cyanidiococcus gen. nov., a new extremophilic red algal genus sister to Cyanidioschyzon (Cyanidioschyzonaceae, Rhodophyta).</title>
        <authorList>
            <person name="Liu S.-L."/>
            <person name="Chiang Y.-R."/>
            <person name="Yoon H.S."/>
            <person name="Fu H.-Y."/>
        </authorList>
    </citation>
    <scope>NUCLEOTIDE SEQUENCE [LARGE SCALE GENOMIC DNA]</scope>
    <source>
        <strain evidence="2 3">THAL066</strain>
    </source>
</reference>
<evidence type="ECO:0000256" key="1">
    <source>
        <dbReference type="SAM" id="MobiDB-lite"/>
    </source>
</evidence>
<comment type="caution">
    <text evidence="2">The sequence shown here is derived from an EMBL/GenBank/DDBJ whole genome shotgun (WGS) entry which is preliminary data.</text>
</comment>
<feature type="region of interest" description="Disordered" evidence="1">
    <location>
        <begin position="1045"/>
        <end position="1137"/>
    </location>
</feature>
<gene>
    <name evidence="2" type="ORF">F1559_003275</name>
</gene>
<dbReference type="EMBL" id="VWRR01000018">
    <property type="protein sequence ID" value="KAF6000767.1"/>
    <property type="molecule type" value="Genomic_DNA"/>
</dbReference>
<protein>
    <submittedName>
        <fullName evidence="2">Uncharacterized protein</fullName>
    </submittedName>
</protein>
<proteinExistence type="predicted"/>
<keyword evidence="3" id="KW-1185">Reference proteome</keyword>
<feature type="compositionally biased region" description="Polar residues" evidence="1">
    <location>
        <begin position="1111"/>
        <end position="1129"/>
    </location>
</feature>
<dbReference type="Proteomes" id="UP000530660">
    <property type="component" value="Unassembled WGS sequence"/>
</dbReference>
<accession>A0A7J7IDX5</accession>
<sequence length="1175" mass="130608">MRVAHSADSVEDLLHAEAAEALKRTTGEILRCFHVLRRDQFPVTGQGPVQRFGASGETHLTPTNDSTKVDIDLRSGGAPPVSETAEDDGSAVDWGVLLGLVQDVLLFLGEWDECLNPSFGDRVGGLEPAETPTLDWYMGNHGAVTEAGLVPLAARRAVLRTGVLEAGLEVFARLVPPSSPEDMIRSQARPEQLERLLFGIMKLIVVIALPLPASIFREAEQVLGKTTAPRQRHGQTLHEGDEWTQPTASSLDAALSVREALEELHSGVLRLGTILIRQWTECRDPGVDAPSCALEWVANLFIGAARTLPSSWPCVELCLLFFATFMREPTLLDPPVSCPRKRIPAAFERETRHASRRQAMAVAQQLLLLLMRPNELDLLRVIHAVVMKAPHIGDETDANACGTADSVLNAALEIYHAAWVRFYPAHTFAAYLFTEMRTEADRQWSKLFGTWEPLREKLERERALRDRQNSLVRPSRWAMHRASAWVFASGGRQLHSGAGSVPVRKRVALNPEEVWDEVQRNSYHAGGVRQRDWHGERARRADLGLLKPENAAAFYHARGRVGTLAPSWTRLAALSLPEPEPGLGQQTAPTGGASSEAQDAATSWRLWTREAGLAMYELGRYGMSQLERAAQDASMPPWTELTAFLELSSAALELHFWEQATRIVAPFECERSRAVLLLLGGYSYGPLPDDLSAWPSLHTTSATRDATIVETLHRQLTRWLYHRHVPDAMDEGPQTGCDPSADGLVMEHSDLEWQRAFIDLLLSDRALQATLRILSAAMQARKKQSRRQPLETDDLYDDHEDVDETGPDCLPVARSVPFETMMRFVFLQWRALIAEVDGLRRLRSFWCTHRAAVISLPRLIQQFDGRRCSRLHLDQVISMVWFLWFISRNVLSVSGMDDVAESTALAQELQRGICEMPRLGHCLLLPLHEALVNTWPAMLYRTSGWLRALDLLQQVWSVSTADSDRSTAAPPHMFTWHAVLVCAAAFERSAEKNHRQQGALHRQRTTSSSSLQDIVQLGLSLARAWQHQVVARPLVVVEALAALRTSGRSRSTRAPTRLIRHRHQDSIEENGHEPESDHAKLTPTRGRATSVASSSAGAVGGPATARDTSRSAELQTSVETTRSSSQSPQARHVSSRRVCTVLRSDTSDTSLSGQYPGMVTGCFAGRMRDRNGRLW</sequence>
<feature type="compositionally biased region" description="Polar residues" evidence="1">
    <location>
        <begin position="584"/>
        <end position="599"/>
    </location>
</feature>
<feature type="compositionally biased region" description="Basic and acidic residues" evidence="1">
    <location>
        <begin position="1064"/>
        <end position="1080"/>
    </location>
</feature>
<dbReference type="AlphaFoldDB" id="A0A7J7IDX5"/>
<feature type="region of interest" description="Disordered" evidence="1">
    <location>
        <begin position="578"/>
        <end position="599"/>
    </location>
</feature>
<dbReference type="OrthoDB" id="10544144at2759"/>
<evidence type="ECO:0000313" key="3">
    <source>
        <dbReference type="Proteomes" id="UP000530660"/>
    </source>
</evidence>
<organism evidence="2 3">
    <name type="scientific">Cyanidiococcus yangmingshanensis</name>
    <dbReference type="NCBI Taxonomy" id="2690220"/>
    <lineage>
        <taxon>Eukaryota</taxon>
        <taxon>Rhodophyta</taxon>
        <taxon>Bangiophyceae</taxon>
        <taxon>Cyanidiales</taxon>
        <taxon>Cyanidiaceae</taxon>
        <taxon>Cyanidiococcus</taxon>
    </lineage>
</organism>
<evidence type="ECO:0000313" key="2">
    <source>
        <dbReference type="EMBL" id="KAF6000767.1"/>
    </source>
</evidence>
<name>A0A7J7IDX5_9RHOD</name>